<keyword evidence="1" id="KW-0812">Transmembrane</keyword>
<comment type="caution">
    <text evidence="2">The sequence shown here is derived from an EMBL/GenBank/DDBJ whole genome shotgun (WGS) entry which is preliminary data.</text>
</comment>
<feature type="transmembrane region" description="Helical" evidence="1">
    <location>
        <begin position="195"/>
        <end position="215"/>
    </location>
</feature>
<evidence type="ECO:0000313" key="3">
    <source>
        <dbReference type="Proteomes" id="UP001304461"/>
    </source>
</evidence>
<dbReference type="SUPFAM" id="SSF54909">
    <property type="entry name" value="Dimeric alpha+beta barrel"/>
    <property type="match status" value="1"/>
</dbReference>
<name>A0ABU5RQB7_9CYAN</name>
<dbReference type="PANTHER" id="PTHR40057:SF1">
    <property type="entry name" value="SLR1162 PROTEIN"/>
    <property type="match status" value="1"/>
</dbReference>
<dbReference type="RefSeq" id="WP_323304075.1">
    <property type="nucleotide sequence ID" value="NZ_JAYGHX010000001.1"/>
</dbReference>
<evidence type="ECO:0000313" key="2">
    <source>
        <dbReference type="EMBL" id="MEA5389950.1"/>
    </source>
</evidence>
<feature type="transmembrane region" description="Helical" evidence="1">
    <location>
        <begin position="130"/>
        <end position="150"/>
    </location>
</feature>
<sequence>MPPTRSSPDTPGPPFHYRFLHRVAPAARTGFLELEERLRTAARGYPGFVEESLPTSLGQADNGELLYESALTFASLAEFLVWMDSPERRNLLNPAERGGYRYAGDGDWDGYARWLVEAVRRRVPVWKVNLLVLLVLYPTVEVLRVLLRALPLDGPSGLLLANVCSVALTGWWLVPWVSRLCRPWLEGTGSRRGQRLTLTAILASLGVLLLLFRALPATST</sequence>
<dbReference type="InterPro" id="IPR038762">
    <property type="entry name" value="ABM_predict"/>
</dbReference>
<keyword evidence="1" id="KW-0472">Membrane</keyword>
<organism evidence="2 3">
    <name type="scientific">Cyanobium gracile UHCC 0139</name>
    <dbReference type="NCBI Taxonomy" id="3110308"/>
    <lineage>
        <taxon>Bacteria</taxon>
        <taxon>Bacillati</taxon>
        <taxon>Cyanobacteriota</taxon>
        <taxon>Cyanophyceae</taxon>
        <taxon>Synechococcales</taxon>
        <taxon>Prochlorococcaceae</taxon>
        <taxon>Cyanobium</taxon>
    </lineage>
</organism>
<keyword evidence="1" id="KW-1133">Transmembrane helix</keyword>
<evidence type="ECO:0000256" key="1">
    <source>
        <dbReference type="SAM" id="Phobius"/>
    </source>
</evidence>
<dbReference type="Proteomes" id="UP001304461">
    <property type="component" value="Unassembled WGS sequence"/>
</dbReference>
<gene>
    <name evidence="2" type="ORF">VB738_01625</name>
</gene>
<dbReference type="InterPro" id="IPR011008">
    <property type="entry name" value="Dimeric_a/b-barrel"/>
</dbReference>
<feature type="transmembrane region" description="Helical" evidence="1">
    <location>
        <begin position="156"/>
        <end position="174"/>
    </location>
</feature>
<dbReference type="EMBL" id="JAYGHX010000001">
    <property type="protein sequence ID" value="MEA5389950.1"/>
    <property type="molecule type" value="Genomic_DNA"/>
</dbReference>
<dbReference type="PANTHER" id="PTHR40057">
    <property type="entry name" value="SLR1162 PROTEIN"/>
    <property type="match status" value="1"/>
</dbReference>
<protein>
    <submittedName>
        <fullName evidence="2">Uncharacterized protein</fullName>
    </submittedName>
</protein>
<keyword evidence="3" id="KW-1185">Reference proteome</keyword>
<proteinExistence type="predicted"/>
<reference evidence="2 3" key="1">
    <citation type="submission" date="2023-12" db="EMBL/GenBank/DDBJ databases">
        <title>Baltic Sea Cyanobacteria.</title>
        <authorList>
            <person name="Delbaje E."/>
            <person name="Fewer D.P."/>
            <person name="Shishido T.K."/>
        </authorList>
    </citation>
    <scope>NUCLEOTIDE SEQUENCE [LARGE SCALE GENOMIC DNA]</scope>
    <source>
        <strain evidence="2 3">UHCC 0139</strain>
    </source>
</reference>
<accession>A0ABU5RQB7</accession>